<dbReference type="SUPFAM" id="SSF56801">
    <property type="entry name" value="Acetyl-CoA synthetase-like"/>
    <property type="match status" value="1"/>
</dbReference>
<organism evidence="1 2">
    <name type="scientific">Epidermidibacterium keratini</name>
    <dbReference type="NCBI Taxonomy" id="1891644"/>
    <lineage>
        <taxon>Bacteria</taxon>
        <taxon>Bacillati</taxon>
        <taxon>Actinomycetota</taxon>
        <taxon>Actinomycetes</taxon>
        <taxon>Sporichthyales</taxon>
        <taxon>Sporichthyaceae</taxon>
        <taxon>Epidermidibacterium</taxon>
    </lineage>
</organism>
<evidence type="ECO:0000313" key="1">
    <source>
        <dbReference type="EMBL" id="QHC01538.1"/>
    </source>
</evidence>
<dbReference type="NCBIfam" id="TIGR03089">
    <property type="entry name" value="TIGR03089 family protein"/>
    <property type="match status" value="1"/>
</dbReference>
<dbReference type="Gene3D" id="3.40.50.12780">
    <property type="entry name" value="N-terminal domain of ligase-like"/>
    <property type="match status" value="1"/>
</dbReference>
<evidence type="ECO:0000313" key="2">
    <source>
        <dbReference type="Proteomes" id="UP000463857"/>
    </source>
</evidence>
<accession>A0A7L4YR58</accession>
<dbReference type="AlphaFoldDB" id="A0A7L4YR58"/>
<reference evidence="1 2" key="1">
    <citation type="journal article" date="2018" name="Int. J. Syst. Evol. Microbiol.">
        <title>Epidermidibacterium keratini gen. nov., sp. nov., a member of the family Sporichthyaceae, isolated from keratin epidermis.</title>
        <authorList>
            <person name="Lee D.G."/>
            <person name="Trujillo M.E."/>
            <person name="Kang S."/>
            <person name="Nam J.J."/>
            <person name="Kim Y.J."/>
        </authorList>
    </citation>
    <scope>NUCLEOTIDE SEQUENCE [LARGE SCALE GENOMIC DNA]</scope>
    <source>
        <strain evidence="1 2">EPI-7</strain>
    </source>
</reference>
<dbReference type="OrthoDB" id="3396763at2"/>
<dbReference type="RefSeq" id="WP_159546673.1">
    <property type="nucleotide sequence ID" value="NZ_CP047156.1"/>
</dbReference>
<proteinExistence type="predicted"/>
<dbReference type="InParanoid" id="A0A7L4YR58"/>
<protein>
    <submittedName>
        <fullName evidence="1">TIGR03089 family protein</fullName>
    </submittedName>
</protein>
<dbReference type="InterPro" id="IPR042099">
    <property type="entry name" value="ANL_N_sf"/>
</dbReference>
<dbReference type="Proteomes" id="UP000463857">
    <property type="component" value="Chromosome"/>
</dbReference>
<dbReference type="KEGG" id="eke:EK0264_15400"/>
<keyword evidence="2" id="KW-1185">Reference proteome</keyword>
<dbReference type="EMBL" id="CP047156">
    <property type="protein sequence ID" value="QHC01538.1"/>
    <property type="molecule type" value="Genomic_DNA"/>
</dbReference>
<name>A0A7L4YR58_9ACTN</name>
<gene>
    <name evidence="1" type="ORF">EK0264_15400</name>
</gene>
<dbReference type="InterPro" id="IPR017523">
    <property type="entry name" value="Rv3268"/>
</dbReference>
<sequence>MSAVPANLADALRTRIAADPAAPLITYYDQHTGERTELSGVTAENWVAKTANYLRDELMVEPGATVALALPPHWQTFAIVHAAWWVGAAVSEVQYAERPEVLFCGPDRMMEYADASADEIVATSLDPMGRALTPRPDHVRDYTSEVRLNGDQYAGPPPNPSLVAFRAGDLALDHPAALSAARDLAAGAGVQAGDRILADARSIGEGSVLAWALLPVVAGGSLVLVRPHNDADAGDWVERIAEQERITRTIGNL</sequence>